<accession>A0A1H0MSD0</accession>
<dbReference type="OrthoDB" id="5297205at2"/>
<dbReference type="EMBL" id="FNJI01000006">
    <property type="protein sequence ID" value="SDO83216.1"/>
    <property type="molecule type" value="Genomic_DNA"/>
</dbReference>
<dbReference type="Gene3D" id="3.60.20.40">
    <property type="match status" value="1"/>
</dbReference>
<dbReference type="InterPro" id="IPR051792">
    <property type="entry name" value="GGT_bact"/>
</dbReference>
<dbReference type="PANTHER" id="PTHR43199:SF1">
    <property type="entry name" value="GLUTATHIONE HYDROLASE PROENZYME"/>
    <property type="match status" value="1"/>
</dbReference>
<evidence type="ECO:0000256" key="2">
    <source>
        <dbReference type="ARBA" id="ARBA00022679"/>
    </source>
</evidence>
<keyword evidence="3 5" id="KW-0378">Hydrolase</keyword>
<dbReference type="Pfam" id="PF01019">
    <property type="entry name" value="G_glu_transpept"/>
    <property type="match status" value="2"/>
</dbReference>
<comment type="similarity">
    <text evidence="1">Belongs to the gamma-glutamyltransferase family.</text>
</comment>
<organism evidence="5 6">
    <name type="scientific">Desulforhopalus singaporensis</name>
    <dbReference type="NCBI Taxonomy" id="91360"/>
    <lineage>
        <taxon>Bacteria</taxon>
        <taxon>Pseudomonadati</taxon>
        <taxon>Thermodesulfobacteriota</taxon>
        <taxon>Desulfobulbia</taxon>
        <taxon>Desulfobulbales</taxon>
        <taxon>Desulfocapsaceae</taxon>
        <taxon>Desulforhopalus</taxon>
    </lineage>
</organism>
<proteinExistence type="inferred from homology"/>
<dbReference type="SUPFAM" id="SSF56235">
    <property type="entry name" value="N-terminal nucleophile aminohydrolases (Ntn hydrolases)"/>
    <property type="match status" value="1"/>
</dbReference>
<dbReference type="STRING" id="91360.SAMN05660330_01163"/>
<keyword evidence="6" id="KW-1185">Reference proteome</keyword>
<keyword evidence="2" id="KW-0808">Transferase</keyword>
<dbReference type="PANTHER" id="PTHR43199">
    <property type="entry name" value="GLUTATHIONE HYDROLASE"/>
    <property type="match status" value="1"/>
</dbReference>
<dbReference type="AlphaFoldDB" id="A0A1H0MSD0"/>
<evidence type="ECO:0000313" key="6">
    <source>
        <dbReference type="Proteomes" id="UP000199073"/>
    </source>
</evidence>
<evidence type="ECO:0000313" key="5">
    <source>
        <dbReference type="EMBL" id="SDO83216.1"/>
    </source>
</evidence>
<dbReference type="GO" id="GO:0016740">
    <property type="term" value="F:transferase activity"/>
    <property type="evidence" value="ECO:0007669"/>
    <property type="project" value="UniProtKB-KW"/>
</dbReference>
<evidence type="ECO:0000256" key="4">
    <source>
        <dbReference type="ARBA" id="ARBA00023145"/>
    </source>
</evidence>
<keyword evidence="4" id="KW-0865">Zymogen</keyword>
<gene>
    <name evidence="5" type="ORF">SAMN05660330_01163</name>
</gene>
<dbReference type="InterPro" id="IPR029055">
    <property type="entry name" value="Ntn_hydrolases_N"/>
</dbReference>
<evidence type="ECO:0000256" key="1">
    <source>
        <dbReference type="ARBA" id="ARBA00009381"/>
    </source>
</evidence>
<dbReference type="InterPro" id="IPR043137">
    <property type="entry name" value="GGT_ssub_C"/>
</dbReference>
<dbReference type="PRINTS" id="PR01210">
    <property type="entry name" value="GGTRANSPTASE"/>
</dbReference>
<protein>
    <submittedName>
        <fullName evidence="5">Gamma-glutamyltranspeptidase / glutathione hydrolase</fullName>
    </submittedName>
</protein>
<dbReference type="GO" id="GO:0016787">
    <property type="term" value="F:hydrolase activity"/>
    <property type="evidence" value="ECO:0007669"/>
    <property type="project" value="UniProtKB-KW"/>
</dbReference>
<evidence type="ECO:0000256" key="3">
    <source>
        <dbReference type="ARBA" id="ARBA00022801"/>
    </source>
</evidence>
<name>A0A1H0MSD0_9BACT</name>
<reference evidence="5 6" key="1">
    <citation type="submission" date="2016-10" db="EMBL/GenBank/DDBJ databases">
        <authorList>
            <person name="de Groot N.N."/>
        </authorList>
    </citation>
    <scope>NUCLEOTIDE SEQUENCE [LARGE SCALE GENOMIC DNA]</scope>
    <source>
        <strain evidence="5 6">DSM 12130</strain>
    </source>
</reference>
<sequence>MSRYTKSIVASGHAEVSRAAGTILEEGGNAFDAVVAAGFASAVVEPALTSLGGGGLLVGRSEERGKNVFFDFFVDSPGRGRKPDRPPDDFFAVTVQFSGSSQDFNVGCGSVAVPGTLKGLLHTHRRLGRMGLGDVIAPAAELARSHLLNEQQGHFLQLLRPIMTLSARGRAIYEPGGKYLQPGDRLCNPEIASFLDQLATEGDDSFYRGEIAGKIDAEMRDRGGWLSYEDLASYKVRERKALNIPYRNGVLVTPGEPSMGGTLIGLSLSLMAEIKVKDELWGTGLQLVNSVGLMNEVERLRKRGITSFEALIGFMEQGKLKKKSMNNIRLFSRGTTHVSVADRHGNCASMTCSNGEGSGYFAPTTGIMINNMMGEDDLHPEGFHLMAPGKRVYSMMSPSLFMEGDRVRLVIGSGGSKRIRTAITQVLSQVVDFDLPLQRAVDSPRLYLDEGLLQIEPGFDSQALDQLENFVPVNRWTQRDVYFGGVHAVIPGVEGAGDPRRGGAVVVVNHPAA</sequence>
<dbReference type="RefSeq" id="WP_092220706.1">
    <property type="nucleotide sequence ID" value="NZ_FNJI01000006.1"/>
</dbReference>
<dbReference type="Proteomes" id="UP000199073">
    <property type="component" value="Unassembled WGS sequence"/>
</dbReference>